<keyword evidence="2 8" id="KW-0812">Transmembrane</keyword>
<dbReference type="AlphaFoldDB" id="A0A1U7REP7"/>
<evidence type="ECO:0000256" key="4">
    <source>
        <dbReference type="ARBA" id="ARBA00022968"/>
    </source>
</evidence>
<dbReference type="PANTHER" id="PTHR22800">
    <property type="entry name" value="C-TYPE LECTIN PROTEINS"/>
    <property type="match status" value="1"/>
</dbReference>
<dbReference type="Gene3D" id="3.10.100.10">
    <property type="entry name" value="Mannose-Binding Protein A, subunit A"/>
    <property type="match status" value="1"/>
</dbReference>
<gene>
    <name evidence="11" type="primary">LOC101828423</name>
</gene>
<evidence type="ECO:0000259" key="9">
    <source>
        <dbReference type="PROSITE" id="PS50041"/>
    </source>
</evidence>
<keyword evidence="3" id="KW-0430">Lectin</keyword>
<keyword evidence="5 8" id="KW-1133">Transmembrane helix</keyword>
<dbReference type="GO" id="GO:0045954">
    <property type="term" value="P:positive regulation of natural killer cell mediated cytotoxicity"/>
    <property type="evidence" value="ECO:0007669"/>
    <property type="project" value="TreeGrafter"/>
</dbReference>
<comment type="subcellular location">
    <subcellularLocation>
        <location evidence="1">Cell membrane</location>
        <topology evidence="1">Single-pass type II membrane protein</topology>
    </subcellularLocation>
</comment>
<dbReference type="GeneID" id="101828423"/>
<dbReference type="PANTHER" id="PTHR22800:SF256">
    <property type="entry name" value="KILLER CELL LECTIN-LIKE RECEPTOR SUBFAMILY E MEMBER 1"/>
    <property type="match status" value="1"/>
</dbReference>
<organism evidence="10 11">
    <name type="scientific">Mesocricetus auratus</name>
    <name type="common">Golden hamster</name>
    <dbReference type="NCBI Taxonomy" id="10036"/>
    <lineage>
        <taxon>Eukaryota</taxon>
        <taxon>Metazoa</taxon>
        <taxon>Chordata</taxon>
        <taxon>Craniata</taxon>
        <taxon>Vertebrata</taxon>
        <taxon>Euteleostomi</taxon>
        <taxon>Mammalia</taxon>
        <taxon>Eutheria</taxon>
        <taxon>Euarchontoglires</taxon>
        <taxon>Glires</taxon>
        <taxon>Rodentia</taxon>
        <taxon>Myomorpha</taxon>
        <taxon>Muroidea</taxon>
        <taxon>Cricetidae</taxon>
        <taxon>Cricetinae</taxon>
        <taxon>Mesocricetus</taxon>
    </lineage>
</organism>
<sequence length="231" mass="27252">MEMNEVPITRSILSVNSQQKFKEKNNIKNTFHSNELSFNEQRQKYQKHSKKHKNTAEGILEEDNFSLPWRLISSVLGVTCLLLMAVVIAMTIFSTNLSPERTCPMIQQKGPHHPCPENWVWFRCSCYYFSKEALSWRDSQQACLSLNSSLIRISKKEMDIFRLKTFFWVGVYYNEASRQWLWENHSVLPSEMFWGLETNKQDYCVSYKSKGTYFAEKCTTELGYICKKYNI</sequence>
<protein>
    <submittedName>
        <fullName evidence="11">Killer cell lectin-like receptor subfamily E member 1</fullName>
    </submittedName>
</protein>
<dbReference type="eggNOG" id="KOG4297">
    <property type="taxonomic scope" value="Eukaryota"/>
</dbReference>
<feature type="transmembrane region" description="Helical" evidence="8">
    <location>
        <begin position="71"/>
        <end position="93"/>
    </location>
</feature>
<dbReference type="SUPFAM" id="SSF56436">
    <property type="entry name" value="C-type lectin-like"/>
    <property type="match status" value="1"/>
</dbReference>
<keyword evidence="10" id="KW-1185">Reference proteome</keyword>
<reference evidence="11" key="1">
    <citation type="submission" date="2025-08" db="UniProtKB">
        <authorList>
            <consortium name="RefSeq"/>
        </authorList>
    </citation>
    <scope>IDENTIFICATION</scope>
    <source>
        <tissue evidence="11">Liver</tissue>
    </source>
</reference>
<dbReference type="CDD" id="cd03593">
    <property type="entry name" value="CLECT_NK_receptors_like"/>
    <property type="match status" value="1"/>
</dbReference>
<dbReference type="GO" id="GO:0005886">
    <property type="term" value="C:plasma membrane"/>
    <property type="evidence" value="ECO:0007669"/>
    <property type="project" value="UniProtKB-SubCell"/>
</dbReference>
<keyword evidence="4" id="KW-0735">Signal-anchor</keyword>
<dbReference type="PROSITE" id="PS50041">
    <property type="entry name" value="C_TYPE_LECTIN_2"/>
    <property type="match status" value="1"/>
</dbReference>
<feature type="domain" description="C-type lectin" evidence="9">
    <location>
        <begin position="122"/>
        <end position="227"/>
    </location>
</feature>
<evidence type="ECO:0000256" key="8">
    <source>
        <dbReference type="SAM" id="Phobius"/>
    </source>
</evidence>
<dbReference type="GO" id="GO:0030246">
    <property type="term" value="F:carbohydrate binding"/>
    <property type="evidence" value="ECO:0007669"/>
    <property type="project" value="UniProtKB-KW"/>
</dbReference>
<dbReference type="RefSeq" id="XP_005087204.1">
    <property type="nucleotide sequence ID" value="XM_005087147.4"/>
</dbReference>
<dbReference type="InterPro" id="IPR016187">
    <property type="entry name" value="CTDL_fold"/>
</dbReference>
<name>A0A1U7REP7_MESAU</name>
<dbReference type="SMART" id="SM00034">
    <property type="entry name" value="CLECT"/>
    <property type="match status" value="1"/>
</dbReference>
<dbReference type="Pfam" id="PF00059">
    <property type="entry name" value="Lectin_C"/>
    <property type="match status" value="1"/>
</dbReference>
<evidence type="ECO:0000313" key="11">
    <source>
        <dbReference type="RefSeq" id="XP_005087204.1"/>
    </source>
</evidence>
<evidence type="ECO:0000256" key="1">
    <source>
        <dbReference type="ARBA" id="ARBA00004401"/>
    </source>
</evidence>
<dbReference type="Proteomes" id="UP000886700">
    <property type="component" value="Unplaced"/>
</dbReference>
<dbReference type="InterPro" id="IPR050919">
    <property type="entry name" value="NKG2/CD94_NK_receptors"/>
</dbReference>
<proteinExistence type="predicted"/>
<evidence type="ECO:0000256" key="6">
    <source>
        <dbReference type="ARBA" id="ARBA00023136"/>
    </source>
</evidence>
<dbReference type="STRING" id="10036.ENSMAUP00000006585"/>
<dbReference type="InterPro" id="IPR033992">
    <property type="entry name" value="NKR-like_CTLD"/>
</dbReference>
<evidence type="ECO:0000256" key="3">
    <source>
        <dbReference type="ARBA" id="ARBA00022734"/>
    </source>
</evidence>
<dbReference type="InterPro" id="IPR001304">
    <property type="entry name" value="C-type_lectin-like"/>
</dbReference>
<dbReference type="KEGG" id="maua:101828423"/>
<evidence type="ECO:0000256" key="5">
    <source>
        <dbReference type="ARBA" id="ARBA00022989"/>
    </source>
</evidence>
<evidence type="ECO:0000256" key="7">
    <source>
        <dbReference type="ARBA" id="ARBA00023180"/>
    </source>
</evidence>
<keyword evidence="6 8" id="KW-0472">Membrane</keyword>
<dbReference type="GO" id="GO:0002223">
    <property type="term" value="P:stimulatory C-type lectin receptor signaling pathway"/>
    <property type="evidence" value="ECO:0007669"/>
    <property type="project" value="TreeGrafter"/>
</dbReference>
<dbReference type="OrthoDB" id="6133475at2759"/>
<dbReference type="InterPro" id="IPR016186">
    <property type="entry name" value="C-type_lectin-like/link_sf"/>
</dbReference>
<accession>A0A1U7REP7</accession>
<keyword evidence="7" id="KW-0325">Glycoprotein</keyword>
<evidence type="ECO:0000313" key="10">
    <source>
        <dbReference type="Proteomes" id="UP000886700"/>
    </source>
</evidence>
<evidence type="ECO:0000256" key="2">
    <source>
        <dbReference type="ARBA" id="ARBA00022692"/>
    </source>
</evidence>